<evidence type="ECO:0000259" key="1">
    <source>
        <dbReference type="Pfam" id="PF14111"/>
    </source>
</evidence>
<organism evidence="2 3">
    <name type="scientific">Trifolium medium</name>
    <dbReference type="NCBI Taxonomy" id="97028"/>
    <lineage>
        <taxon>Eukaryota</taxon>
        <taxon>Viridiplantae</taxon>
        <taxon>Streptophyta</taxon>
        <taxon>Embryophyta</taxon>
        <taxon>Tracheophyta</taxon>
        <taxon>Spermatophyta</taxon>
        <taxon>Magnoliopsida</taxon>
        <taxon>eudicotyledons</taxon>
        <taxon>Gunneridae</taxon>
        <taxon>Pentapetalae</taxon>
        <taxon>rosids</taxon>
        <taxon>fabids</taxon>
        <taxon>Fabales</taxon>
        <taxon>Fabaceae</taxon>
        <taxon>Papilionoideae</taxon>
        <taxon>50 kb inversion clade</taxon>
        <taxon>NPAAA clade</taxon>
        <taxon>Hologalegina</taxon>
        <taxon>IRL clade</taxon>
        <taxon>Trifolieae</taxon>
        <taxon>Trifolium</taxon>
    </lineage>
</organism>
<dbReference type="EMBL" id="LXQA010136670">
    <property type="protein sequence ID" value="MCI23553.1"/>
    <property type="molecule type" value="Genomic_DNA"/>
</dbReference>
<sequence length="111" mass="12854">MASPNLEGLSLQETEEEGFSFEFEEEGDEQVDLQWCLIGRFLCERPIHFKSMKIRMADLWRPVKGVTIKEAKSGVFLFHFAHPIDMEAVLYGGPWTFDNNMLILERVQIGM</sequence>
<dbReference type="PANTHER" id="PTHR31286:SF153">
    <property type="entry name" value="DUF4283 DOMAIN PROTEIN"/>
    <property type="match status" value="1"/>
</dbReference>
<dbReference type="Pfam" id="PF14111">
    <property type="entry name" value="DUF4283"/>
    <property type="match status" value="1"/>
</dbReference>
<protein>
    <recommendedName>
        <fullName evidence="1">DUF4283 domain-containing protein</fullName>
    </recommendedName>
</protein>
<evidence type="ECO:0000313" key="3">
    <source>
        <dbReference type="Proteomes" id="UP000265520"/>
    </source>
</evidence>
<comment type="caution">
    <text evidence="2">The sequence shown here is derived from an EMBL/GenBank/DDBJ whole genome shotgun (WGS) entry which is preliminary data.</text>
</comment>
<dbReference type="InterPro" id="IPR025558">
    <property type="entry name" value="DUF4283"/>
</dbReference>
<feature type="domain" description="DUF4283" evidence="1">
    <location>
        <begin position="31"/>
        <end position="106"/>
    </location>
</feature>
<dbReference type="InterPro" id="IPR040256">
    <property type="entry name" value="At4g02000-like"/>
</dbReference>
<dbReference type="AlphaFoldDB" id="A0A392QGN1"/>
<accession>A0A392QGN1</accession>
<evidence type="ECO:0000313" key="2">
    <source>
        <dbReference type="EMBL" id="MCI23553.1"/>
    </source>
</evidence>
<dbReference type="Proteomes" id="UP000265520">
    <property type="component" value="Unassembled WGS sequence"/>
</dbReference>
<keyword evidence="3" id="KW-1185">Reference proteome</keyword>
<dbReference type="PANTHER" id="PTHR31286">
    <property type="entry name" value="GLYCINE-RICH CELL WALL STRUCTURAL PROTEIN 1.8-LIKE"/>
    <property type="match status" value="1"/>
</dbReference>
<reference evidence="2 3" key="1">
    <citation type="journal article" date="2018" name="Front. Plant Sci.">
        <title>Red Clover (Trifolium pratense) and Zigzag Clover (T. medium) - A Picture of Genomic Similarities and Differences.</title>
        <authorList>
            <person name="Dluhosova J."/>
            <person name="Istvanek J."/>
            <person name="Nedelnik J."/>
            <person name="Repkova J."/>
        </authorList>
    </citation>
    <scope>NUCLEOTIDE SEQUENCE [LARGE SCALE GENOMIC DNA]</scope>
    <source>
        <strain evidence="3">cv. 10/8</strain>
        <tissue evidence="2">Leaf</tissue>
    </source>
</reference>
<proteinExistence type="predicted"/>
<name>A0A392QGN1_9FABA</name>